<evidence type="ECO:0000256" key="5">
    <source>
        <dbReference type="SAM" id="SignalP"/>
    </source>
</evidence>
<evidence type="ECO:0000313" key="7">
    <source>
        <dbReference type="EMBL" id="MFC6632857.1"/>
    </source>
</evidence>
<keyword evidence="2 4" id="KW-0479">Metal-binding</keyword>
<reference evidence="8" key="1">
    <citation type="journal article" date="2019" name="Int. J. Syst. Evol. Microbiol.">
        <title>The Global Catalogue of Microorganisms (GCM) 10K type strain sequencing project: providing services to taxonomists for standard genome sequencing and annotation.</title>
        <authorList>
            <consortium name="The Broad Institute Genomics Platform"/>
            <consortium name="The Broad Institute Genome Sequencing Center for Infectious Disease"/>
            <person name="Wu L."/>
            <person name="Ma J."/>
        </authorList>
    </citation>
    <scope>NUCLEOTIDE SEQUENCE [LARGE SCALE GENOMIC DNA]</scope>
    <source>
        <strain evidence="8">CGMCC 1.13718</strain>
    </source>
</reference>
<feature type="domain" description="Cytochrome c" evidence="6">
    <location>
        <begin position="222"/>
        <end position="307"/>
    </location>
</feature>
<feature type="signal peptide" evidence="5">
    <location>
        <begin position="1"/>
        <end position="24"/>
    </location>
</feature>
<evidence type="ECO:0000313" key="8">
    <source>
        <dbReference type="Proteomes" id="UP001596425"/>
    </source>
</evidence>
<dbReference type="PANTHER" id="PTHR35008:SF9">
    <property type="entry name" value="CYTOCHROME C DOMAIN-CONTAINING PROTEIN"/>
    <property type="match status" value="1"/>
</dbReference>
<name>A0ABW1YMP6_9GAMM</name>
<accession>A0ABW1YMP6</accession>
<comment type="caution">
    <text evidence="7">The sequence shown here is derived from an EMBL/GenBank/DDBJ whole genome shotgun (WGS) entry which is preliminary data.</text>
</comment>
<dbReference type="Proteomes" id="UP001596425">
    <property type="component" value="Unassembled WGS sequence"/>
</dbReference>
<proteinExistence type="predicted"/>
<dbReference type="EMBL" id="JBHSVR010000001">
    <property type="protein sequence ID" value="MFC6632857.1"/>
    <property type="molecule type" value="Genomic_DNA"/>
</dbReference>
<dbReference type="InterPro" id="IPR036909">
    <property type="entry name" value="Cyt_c-like_dom_sf"/>
</dbReference>
<feature type="chain" id="PRO_5047029458" evidence="5">
    <location>
        <begin position="25"/>
        <end position="355"/>
    </location>
</feature>
<dbReference type="InterPro" id="IPR051459">
    <property type="entry name" value="Cytochrome_c-type_DH"/>
</dbReference>
<keyword evidence="1 4" id="KW-0349">Heme</keyword>
<dbReference type="RefSeq" id="WP_319024522.1">
    <property type="nucleotide sequence ID" value="NZ_JACZFR010000023.1"/>
</dbReference>
<protein>
    <submittedName>
        <fullName evidence="7">C-type cytochrome</fullName>
    </submittedName>
</protein>
<dbReference type="PANTHER" id="PTHR35008">
    <property type="entry name" value="BLL4482 PROTEIN-RELATED"/>
    <property type="match status" value="1"/>
</dbReference>
<evidence type="ECO:0000256" key="3">
    <source>
        <dbReference type="ARBA" id="ARBA00023004"/>
    </source>
</evidence>
<evidence type="ECO:0000256" key="4">
    <source>
        <dbReference type="PROSITE-ProRule" id="PRU00433"/>
    </source>
</evidence>
<organism evidence="7 8">
    <name type="scientific">Microbulbifer taiwanensis</name>
    <dbReference type="NCBI Taxonomy" id="986746"/>
    <lineage>
        <taxon>Bacteria</taxon>
        <taxon>Pseudomonadati</taxon>
        <taxon>Pseudomonadota</taxon>
        <taxon>Gammaproteobacteria</taxon>
        <taxon>Cellvibrionales</taxon>
        <taxon>Microbulbiferaceae</taxon>
        <taxon>Microbulbifer</taxon>
    </lineage>
</organism>
<evidence type="ECO:0000259" key="6">
    <source>
        <dbReference type="PROSITE" id="PS51007"/>
    </source>
</evidence>
<evidence type="ECO:0000256" key="1">
    <source>
        <dbReference type="ARBA" id="ARBA00022617"/>
    </source>
</evidence>
<keyword evidence="8" id="KW-1185">Reference proteome</keyword>
<evidence type="ECO:0000256" key="2">
    <source>
        <dbReference type="ARBA" id="ARBA00022723"/>
    </source>
</evidence>
<dbReference type="InterPro" id="IPR009056">
    <property type="entry name" value="Cyt_c-like_dom"/>
</dbReference>
<dbReference type="PROSITE" id="PS51007">
    <property type="entry name" value="CYTC"/>
    <property type="match status" value="1"/>
</dbReference>
<sequence>MKRKLPAALITAFNAAAITATPLAAQEILDRQEPLPPPIEEMHPVIVPRPLERIPTGEFGDKVRLGYRLFVNSQLLRDRYVGNDLSCVNCHMDAGRRANSAPLWAAYFAYPAYRKKNDKVNSFAERLQGCFTYSTNGEGPPVGGAEAIALSAYAYWLGMGGLMDFYELDGSVPAISDEELVKGGRREDFPMPVALKKALPVDKRAALAGRGYPPLQNPPEAYSPERGQQVYVEHCLLCHGADGQGFASAGVHTLPPLWGPQSYNWGAGMHRINTAASFIYENMPLGKSIQLTQQQAWDVAAYINSRERPQDPRFLGDVEKLRKKYHHHQCYYGQSLDGGEILGSEAFADFPRRGD</sequence>
<keyword evidence="3 4" id="KW-0408">Iron</keyword>
<dbReference type="Pfam" id="PF00034">
    <property type="entry name" value="Cytochrom_C"/>
    <property type="match status" value="1"/>
</dbReference>
<gene>
    <name evidence="7" type="ORF">ACFQBM_06190</name>
</gene>
<keyword evidence="5" id="KW-0732">Signal</keyword>
<dbReference type="SUPFAM" id="SSF46626">
    <property type="entry name" value="Cytochrome c"/>
    <property type="match status" value="2"/>
</dbReference>
<dbReference type="Gene3D" id="1.10.760.10">
    <property type="entry name" value="Cytochrome c-like domain"/>
    <property type="match status" value="2"/>
</dbReference>